<keyword evidence="2" id="KW-1185">Reference proteome</keyword>
<accession>A0ABS5TVT5</accession>
<dbReference type="EMBL" id="JAHBOH010000001">
    <property type="protein sequence ID" value="MBT0993258.1"/>
    <property type="molecule type" value="Genomic_DNA"/>
</dbReference>
<dbReference type="RefSeq" id="WP_214346456.1">
    <property type="nucleotide sequence ID" value="NZ_JAHBOH010000001.1"/>
</dbReference>
<evidence type="ECO:0000313" key="2">
    <source>
        <dbReference type="Proteomes" id="UP000722125"/>
    </source>
</evidence>
<comment type="caution">
    <text evidence="1">The sequence shown here is derived from an EMBL/GenBank/DDBJ whole genome shotgun (WGS) entry which is preliminary data.</text>
</comment>
<proteinExistence type="predicted"/>
<reference evidence="1 2" key="1">
    <citation type="submission" date="2021-05" db="EMBL/GenBank/DDBJ databases">
        <title>Description of Cellulomonas sp. DKR-3 sp. nov.</title>
        <authorList>
            <person name="Dahal R.H."/>
            <person name="Chaudhary D.K."/>
        </authorList>
    </citation>
    <scope>NUCLEOTIDE SEQUENCE [LARGE SCALE GENOMIC DNA]</scope>
    <source>
        <strain evidence="1 2">DKR-3</strain>
    </source>
</reference>
<evidence type="ECO:0000313" key="1">
    <source>
        <dbReference type="EMBL" id="MBT0993258.1"/>
    </source>
</evidence>
<protein>
    <recommendedName>
        <fullName evidence="3">Excreted virulence factor EspC (Type VII ESX diderm)</fullName>
    </recommendedName>
</protein>
<organism evidence="1 2">
    <name type="scientific">Cellulomonas fulva</name>
    <dbReference type="NCBI Taxonomy" id="2835530"/>
    <lineage>
        <taxon>Bacteria</taxon>
        <taxon>Bacillati</taxon>
        <taxon>Actinomycetota</taxon>
        <taxon>Actinomycetes</taxon>
        <taxon>Micrococcales</taxon>
        <taxon>Cellulomonadaceae</taxon>
        <taxon>Cellulomonas</taxon>
    </lineage>
</organism>
<sequence>MTFEAAMQALTDDAKRWDGVADVTRTAADSAGSLSVRPSQFSFAGGAVSTSFEEIRSVVEGLLRGGSAEMAGAATALRQVRATYEGTDEAAKQRLAGTWDWD</sequence>
<evidence type="ECO:0008006" key="3">
    <source>
        <dbReference type="Google" id="ProtNLM"/>
    </source>
</evidence>
<gene>
    <name evidence="1" type="ORF">KIN34_03010</name>
</gene>
<name>A0ABS5TVT5_9CELL</name>
<dbReference type="Proteomes" id="UP000722125">
    <property type="component" value="Unassembled WGS sequence"/>
</dbReference>